<dbReference type="AlphaFoldDB" id="A0A9D4HIC5"/>
<dbReference type="EMBL" id="JAIWYP010000013">
    <property type="protein sequence ID" value="KAH3719807.1"/>
    <property type="molecule type" value="Genomic_DNA"/>
</dbReference>
<comment type="caution">
    <text evidence="1">The sequence shown here is derived from an EMBL/GenBank/DDBJ whole genome shotgun (WGS) entry which is preliminary data.</text>
</comment>
<evidence type="ECO:0000313" key="1">
    <source>
        <dbReference type="EMBL" id="KAH3719807.1"/>
    </source>
</evidence>
<gene>
    <name evidence="1" type="ORF">DPMN_062682</name>
</gene>
<protein>
    <submittedName>
        <fullName evidence="1">Uncharacterized protein</fullName>
    </submittedName>
</protein>
<keyword evidence="2" id="KW-1185">Reference proteome</keyword>
<sequence length="85" mass="9763">MVRNVFTFSEKLGVCVEINGCYDFHDRNVWETMTLCANRCHVNAPDVPDMSNYDIALGNSFIYEPTNLYLKGAFSQILAYFEVCH</sequence>
<evidence type="ECO:0000313" key="2">
    <source>
        <dbReference type="Proteomes" id="UP000828390"/>
    </source>
</evidence>
<reference evidence="1" key="1">
    <citation type="journal article" date="2019" name="bioRxiv">
        <title>The Genome of the Zebra Mussel, Dreissena polymorpha: A Resource for Invasive Species Research.</title>
        <authorList>
            <person name="McCartney M.A."/>
            <person name="Auch B."/>
            <person name="Kono T."/>
            <person name="Mallez S."/>
            <person name="Zhang Y."/>
            <person name="Obille A."/>
            <person name="Becker A."/>
            <person name="Abrahante J.E."/>
            <person name="Garbe J."/>
            <person name="Badalamenti J.P."/>
            <person name="Herman A."/>
            <person name="Mangelson H."/>
            <person name="Liachko I."/>
            <person name="Sullivan S."/>
            <person name="Sone E.D."/>
            <person name="Koren S."/>
            <person name="Silverstein K.A.T."/>
            <person name="Beckman K.B."/>
            <person name="Gohl D.M."/>
        </authorList>
    </citation>
    <scope>NUCLEOTIDE SEQUENCE</scope>
    <source>
        <strain evidence="1">Duluth1</strain>
        <tissue evidence="1">Whole animal</tissue>
    </source>
</reference>
<name>A0A9D4HIC5_DREPO</name>
<organism evidence="1 2">
    <name type="scientific">Dreissena polymorpha</name>
    <name type="common">Zebra mussel</name>
    <name type="synonym">Mytilus polymorpha</name>
    <dbReference type="NCBI Taxonomy" id="45954"/>
    <lineage>
        <taxon>Eukaryota</taxon>
        <taxon>Metazoa</taxon>
        <taxon>Spiralia</taxon>
        <taxon>Lophotrochozoa</taxon>
        <taxon>Mollusca</taxon>
        <taxon>Bivalvia</taxon>
        <taxon>Autobranchia</taxon>
        <taxon>Heteroconchia</taxon>
        <taxon>Euheterodonta</taxon>
        <taxon>Imparidentia</taxon>
        <taxon>Neoheterodontei</taxon>
        <taxon>Myida</taxon>
        <taxon>Dreissenoidea</taxon>
        <taxon>Dreissenidae</taxon>
        <taxon>Dreissena</taxon>
    </lineage>
</organism>
<dbReference type="Proteomes" id="UP000828390">
    <property type="component" value="Unassembled WGS sequence"/>
</dbReference>
<reference evidence="1" key="2">
    <citation type="submission" date="2020-11" db="EMBL/GenBank/DDBJ databases">
        <authorList>
            <person name="McCartney M.A."/>
            <person name="Auch B."/>
            <person name="Kono T."/>
            <person name="Mallez S."/>
            <person name="Becker A."/>
            <person name="Gohl D.M."/>
            <person name="Silverstein K.A.T."/>
            <person name="Koren S."/>
            <person name="Bechman K.B."/>
            <person name="Herman A."/>
            <person name="Abrahante J.E."/>
            <person name="Garbe J."/>
        </authorList>
    </citation>
    <scope>NUCLEOTIDE SEQUENCE</scope>
    <source>
        <strain evidence="1">Duluth1</strain>
        <tissue evidence="1">Whole animal</tissue>
    </source>
</reference>
<proteinExistence type="predicted"/>
<accession>A0A9D4HIC5</accession>